<dbReference type="Gene3D" id="1.20.120.520">
    <property type="entry name" value="nmb1532 protein domain like"/>
    <property type="match status" value="1"/>
</dbReference>
<feature type="domain" description="Hemerythrin-like" evidence="1">
    <location>
        <begin position="8"/>
        <end position="134"/>
    </location>
</feature>
<evidence type="ECO:0000259" key="1">
    <source>
        <dbReference type="Pfam" id="PF01814"/>
    </source>
</evidence>
<dbReference type="AlphaFoldDB" id="A0A1H1T2T8"/>
<dbReference type="Pfam" id="PF01814">
    <property type="entry name" value="Hemerythrin"/>
    <property type="match status" value="1"/>
</dbReference>
<dbReference type="Proteomes" id="UP000198859">
    <property type="component" value="Chromosome I"/>
</dbReference>
<evidence type="ECO:0000313" key="2">
    <source>
        <dbReference type="EMBL" id="SDS54433.1"/>
    </source>
</evidence>
<dbReference type="EMBL" id="LT629757">
    <property type="protein sequence ID" value="SDS54433.1"/>
    <property type="molecule type" value="Genomic_DNA"/>
</dbReference>
<proteinExistence type="predicted"/>
<name>A0A1H1T2T8_9ACTN</name>
<keyword evidence="3" id="KW-1185">Reference proteome</keyword>
<dbReference type="InterPro" id="IPR012312">
    <property type="entry name" value="Hemerythrin-like"/>
</dbReference>
<evidence type="ECO:0000313" key="3">
    <source>
        <dbReference type="Proteomes" id="UP000198859"/>
    </source>
</evidence>
<reference evidence="3" key="1">
    <citation type="submission" date="2016-10" db="EMBL/GenBank/DDBJ databases">
        <authorList>
            <person name="Varghese N."/>
            <person name="Submissions S."/>
        </authorList>
    </citation>
    <scope>NUCLEOTIDE SEQUENCE [LARGE SCALE GENOMIC DNA]</scope>
    <source>
        <strain evidence="3">DSM 22127</strain>
    </source>
</reference>
<sequence>MSMNTVIHAAVRRDLGRLERALDDLAPGDTARAAELARAWAHFREQLDHHHRSEHEVVWPALTSWGVDPALLAQMDAEHDLMAAALADADAAVGTLRGDASPRSRDHAREAVRRLHRVTADHLEHEERELEPLLLGGFEGSPEAAEMDRRLRAGGLGRAAVLMSWLADGAGPRESQALRELVPAPFRVLLIGVMGRGYRREVASVWR</sequence>
<dbReference type="CDD" id="cd12108">
    <property type="entry name" value="Hr-like"/>
    <property type="match status" value="1"/>
</dbReference>
<protein>
    <submittedName>
        <fullName evidence="2">Hemerythrin HHE cation binding domain-containing protein</fullName>
    </submittedName>
</protein>
<gene>
    <name evidence="2" type="ORF">SAMN04488570_2120</name>
</gene>
<dbReference type="STRING" id="642780.SAMN04488570_2120"/>
<accession>A0A1H1T2T8</accession>
<organism evidence="2 3">
    <name type="scientific">Nocardioides scoriae</name>
    <dbReference type="NCBI Taxonomy" id="642780"/>
    <lineage>
        <taxon>Bacteria</taxon>
        <taxon>Bacillati</taxon>
        <taxon>Actinomycetota</taxon>
        <taxon>Actinomycetes</taxon>
        <taxon>Propionibacteriales</taxon>
        <taxon>Nocardioidaceae</taxon>
        <taxon>Nocardioides</taxon>
    </lineage>
</organism>